<keyword evidence="1" id="KW-0812">Transmembrane</keyword>
<reference evidence="2 3" key="1">
    <citation type="submission" date="2017-08" db="EMBL/GenBank/DDBJ databases">
        <title>Comparative genomics of bacteria isolated from necrotic lesions of AOD affected trees.</title>
        <authorList>
            <person name="Doonan J."/>
            <person name="Denman S."/>
            <person name="Mcdonald J.E."/>
        </authorList>
    </citation>
    <scope>NUCLEOTIDE SEQUENCE [LARGE SCALE GENOMIC DNA]</scope>
    <source>
        <strain evidence="2 3">CIP 105588</strain>
    </source>
</reference>
<evidence type="ECO:0008006" key="4">
    <source>
        <dbReference type="Google" id="ProtNLM"/>
    </source>
</evidence>
<comment type="caution">
    <text evidence="2">The sequence shown here is derived from an EMBL/GenBank/DDBJ whole genome shotgun (WGS) entry which is preliminary data.</text>
</comment>
<name>A0ABX9PQZ4_9GAMM</name>
<feature type="transmembrane region" description="Helical" evidence="1">
    <location>
        <begin position="61"/>
        <end position="79"/>
    </location>
</feature>
<protein>
    <recommendedName>
        <fullName evidence="4">DUF4321 domain-containing protein</fullName>
    </recommendedName>
</protein>
<feature type="transmembrane region" description="Helical" evidence="1">
    <location>
        <begin position="7"/>
        <end position="28"/>
    </location>
</feature>
<gene>
    <name evidence="2" type="ORF">CKQ54_25120</name>
</gene>
<proteinExistence type="predicted"/>
<evidence type="ECO:0000313" key="3">
    <source>
        <dbReference type="Proteomes" id="UP000284853"/>
    </source>
</evidence>
<keyword evidence="1" id="KW-0472">Membrane</keyword>
<dbReference type="Proteomes" id="UP000284853">
    <property type="component" value="Unassembled WGS sequence"/>
</dbReference>
<accession>A0ABX9PQZ4</accession>
<evidence type="ECO:0000256" key="1">
    <source>
        <dbReference type="SAM" id="Phobius"/>
    </source>
</evidence>
<evidence type="ECO:0000313" key="2">
    <source>
        <dbReference type="EMBL" id="RKF66656.1"/>
    </source>
</evidence>
<dbReference type="EMBL" id="NSDJ01000002">
    <property type="protein sequence ID" value="RKF66656.1"/>
    <property type="molecule type" value="Genomic_DNA"/>
</dbReference>
<keyword evidence="1" id="KW-1133">Transmembrane helix</keyword>
<sequence length="82" mass="9398">MKWVKYVACGLGYLISFVVLMIISTQVIDNFITGNQIQRFAQFFGIQDIEGTLDLYVDTSIAISALLSIGIIWLCRLFIRYR</sequence>
<keyword evidence="3" id="KW-1185">Reference proteome</keyword>
<organism evidence="2 3">
    <name type="scientific">Rahnella variigena</name>
    <dbReference type="NCBI Taxonomy" id="574964"/>
    <lineage>
        <taxon>Bacteria</taxon>
        <taxon>Pseudomonadati</taxon>
        <taxon>Pseudomonadota</taxon>
        <taxon>Gammaproteobacteria</taxon>
        <taxon>Enterobacterales</taxon>
        <taxon>Yersiniaceae</taxon>
        <taxon>Rahnella</taxon>
    </lineage>
</organism>